<protein>
    <submittedName>
        <fullName evidence="1">Uncharacterized protein</fullName>
    </submittedName>
</protein>
<sequence length="41" mass="4029">MAATGESTSQAVSVEDEGAALPLCRISAGSTYIGTSPGDLD</sequence>
<dbReference type="KEGG" id="dpl:KGM_215330"/>
<dbReference type="EMBL" id="AGBW02010203">
    <property type="protein sequence ID" value="OWR48944.1"/>
    <property type="molecule type" value="Genomic_DNA"/>
</dbReference>
<reference evidence="1 2" key="1">
    <citation type="journal article" date="2011" name="Cell">
        <title>The monarch butterfly genome yields insights into long-distance migration.</title>
        <authorList>
            <person name="Zhan S."/>
            <person name="Merlin C."/>
            <person name="Boore J.L."/>
            <person name="Reppert S.M."/>
        </authorList>
    </citation>
    <scope>NUCLEOTIDE SEQUENCE [LARGE SCALE GENOMIC DNA]</scope>
    <source>
        <strain evidence="1">F-2</strain>
    </source>
</reference>
<proteinExistence type="predicted"/>
<organism evidence="1 2">
    <name type="scientific">Danaus plexippus plexippus</name>
    <dbReference type="NCBI Taxonomy" id="278856"/>
    <lineage>
        <taxon>Eukaryota</taxon>
        <taxon>Metazoa</taxon>
        <taxon>Ecdysozoa</taxon>
        <taxon>Arthropoda</taxon>
        <taxon>Hexapoda</taxon>
        <taxon>Insecta</taxon>
        <taxon>Pterygota</taxon>
        <taxon>Neoptera</taxon>
        <taxon>Endopterygota</taxon>
        <taxon>Lepidoptera</taxon>
        <taxon>Glossata</taxon>
        <taxon>Ditrysia</taxon>
        <taxon>Papilionoidea</taxon>
        <taxon>Nymphalidae</taxon>
        <taxon>Danainae</taxon>
        <taxon>Danaini</taxon>
        <taxon>Danaina</taxon>
        <taxon>Danaus</taxon>
        <taxon>Danaus</taxon>
    </lineage>
</organism>
<keyword evidence="2" id="KW-1185">Reference proteome</keyword>
<accession>A0A212F5E2</accession>
<dbReference type="InParanoid" id="A0A212F5E2"/>
<comment type="caution">
    <text evidence="1">The sequence shown here is derived from an EMBL/GenBank/DDBJ whole genome shotgun (WGS) entry which is preliminary data.</text>
</comment>
<gene>
    <name evidence="1" type="ORF">KGM_215330</name>
</gene>
<evidence type="ECO:0000313" key="1">
    <source>
        <dbReference type="EMBL" id="OWR48944.1"/>
    </source>
</evidence>
<name>A0A212F5E2_DANPL</name>
<evidence type="ECO:0000313" key="2">
    <source>
        <dbReference type="Proteomes" id="UP000007151"/>
    </source>
</evidence>
<dbReference type="AlphaFoldDB" id="A0A212F5E2"/>
<dbReference type="Proteomes" id="UP000007151">
    <property type="component" value="Unassembled WGS sequence"/>
</dbReference>